<organism evidence="1 2">
    <name type="scientific">Recurvomyces mirabilis</name>
    <dbReference type="NCBI Taxonomy" id="574656"/>
    <lineage>
        <taxon>Eukaryota</taxon>
        <taxon>Fungi</taxon>
        <taxon>Dikarya</taxon>
        <taxon>Ascomycota</taxon>
        <taxon>Pezizomycotina</taxon>
        <taxon>Dothideomycetes</taxon>
        <taxon>Dothideomycetidae</taxon>
        <taxon>Mycosphaerellales</taxon>
        <taxon>Teratosphaeriaceae</taxon>
        <taxon>Recurvomyces</taxon>
    </lineage>
</organism>
<dbReference type="Proteomes" id="UP001274830">
    <property type="component" value="Unassembled WGS sequence"/>
</dbReference>
<protein>
    <submittedName>
        <fullName evidence="1">Uncharacterized protein</fullName>
    </submittedName>
</protein>
<gene>
    <name evidence="1" type="ORF">LTR78_002235</name>
</gene>
<dbReference type="EMBL" id="JAUTXT010000005">
    <property type="protein sequence ID" value="KAK3678139.1"/>
    <property type="molecule type" value="Genomic_DNA"/>
</dbReference>
<evidence type="ECO:0000313" key="1">
    <source>
        <dbReference type="EMBL" id="KAK3678139.1"/>
    </source>
</evidence>
<comment type="caution">
    <text evidence="1">The sequence shown here is derived from an EMBL/GenBank/DDBJ whole genome shotgun (WGS) entry which is preliminary data.</text>
</comment>
<keyword evidence="2" id="KW-1185">Reference proteome</keyword>
<dbReference type="AlphaFoldDB" id="A0AAE1C4S8"/>
<proteinExistence type="predicted"/>
<name>A0AAE1C4S8_9PEZI</name>
<evidence type="ECO:0000313" key="2">
    <source>
        <dbReference type="Proteomes" id="UP001274830"/>
    </source>
</evidence>
<dbReference type="PANTHER" id="PTHR40257">
    <property type="match status" value="1"/>
</dbReference>
<reference evidence="1" key="1">
    <citation type="submission" date="2023-07" db="EMBL/GenBank/DDBJ databases">
        <title>Black Yeasts Isolated from many extreme environments.</title>
        <authorList>
            <person name="Coleine C."/>
            <person name="Stajich J.E."/>
            <person name="Selbmann L."/>
        </authorList>
    </citation>
    <scope>NUCLEOTIDE SEQUENCE</scope>
    <source>
        <strain evidence="1">CCFEE 5485</strain>
    </source>
</reference>
<accession>A0AAE1C4S8</accession>
<sequence>MAESSTVTIHLSTLKSGTSVQQLDLDEVLAKGVPHGWVHPPVDLDRDMLTKHDWDLFLLTDNEQLPAPIQAYVETKIDLASEQYDALQAKKDLIPKPSDRTPPLAQEFREGRIPNSAVVDDRNDSGPGTLRLTRAMTELLTAALPTPIANKPVSLFNLFKYKDSRAVHDAYMEGFKQKFGDAAGASVQFMGPVRTYLEQTDERGTKRKQLRGTNWEDANLVQYDTIWHYVYMLSTDIYAELNKQKVAGLDDTCILVVSEIELCK</sequence>
<dbReference type="Gene3D" id="3.30.70.100">
    <property type="match status" value="1"/>
</dbReference>
<dbReference type="PANTHER" id="PTHR40257:SF1">
    <property type="entry name" value="DUF1330 DOMAIN-CONTAINING PROTEIN"/>
    <property type="match status" value="1"/>
</dbReference>